<feature type="region of interest" description="Disordered" evidence="2">
    <location>
        <begin position="63"/>
        <end position="86"/>
    </location>
</feature>
<reference evidence="4" key="1">
    <citation type="submission" date="2014-03" db="EMBL/GenBank/DDBJ databases">
        <authorList>
            <person name="Aksoy S."/>
            <person name="Warren W."/>
            <person name="Wilson R.K."/>
        </authorList>
    </citation>
    <scope>NUCLEOTIDE SEQUENCE [LARGE SCALE GENOMIC DNA]</scope>
    <source>
        <strain evidence="4">IAEA</strain>
    </source>
</reference>
<dbReference type="Proteomes" id="UP000092445">
    <property type="component" value="Unassembled WGS sequence"/>
</dbReference>
<sequence>MFYVHLIVCASKPNERGIVMGEFGFITADGIYHVTVYATDEEGKFRILAMKSYPYESPPKTVEMIVQPKPNPTTTTTTTTTKKPELPKFNHGLDACGGCFVPNGNGKPKGLDVKLQTSSQAQTKSLSKNPLQPPYTAGASPSLAGGGAVSKTGNISSNHNLSGEINEVRKTSNNTKYNFDSHLTKETLKTQKSNERTTHPQRKTMPVLTNEQMQEEVEASKVAFEIITEKLEKSKDFHGNNFNKKFVKLISEGSLPTTKKETIFTETTDGHLNFSTLLPPNIEASSTTLSNTFMQPVQPVITTSPQARVEFNERHHITTLAPRVLESNNKIHNNTRIATNFTKQTFEQSSIFPTIHDLNPTSREMMPAKNILNAYTTERNSIDEMVDTPLKFMKNFKYEMNDNQHYENITKQDSHLTQAPTTLTAKIYTNSEAYNKHEINPVTHKTETTSTLNVPQVRNHDVTVTTLLPAAMHIQTQTPPPPPSPSTAFKVQHESTKKIKNTNPSQIIASSSAKPALSSTIANGPLMDIIIGKVLPAIMGNNGKAQTTTDTAQKGKSSPTTKSAAPFAGGTTDDIGGGGGNGKNAIGSGGKKATSFPSNGKMLMGDGDLYRFTYILDYNGHTETGKRNGNKVGNYFAIGDDDVERTIEYVADENGFQPRVRWRKLDANTIKAKSKMNSLKDYEFIWFTTV</sequence>
<evidence type="ECO:0000313" key="4">
    <source>
        <dbReference type="Proteomes" id="UP000092445"/>
    </source>
</evidence>
<evidence type="ECO:0000313" key="3">
    <source>
        <dbReference type="EnsemblMetazoa" id="GPAI007547-PA"/>
    </source>
</evidence>
<feature type="compositionally biased region" description="Polar residues" evidence="2">
    <location>
        <begin position="151"/>
        <end position="163"/>
    </location>
</feature>
<feature type="compositionally biased region" description="Polar residues" evidence="2">
    <location>
        <begin position="115"/>
        <end position="130"/>
    </location>
</feature>
<evidence type="ECO:0000256" key="2">
    <source>
        <dbReference type="SAM" id="MobiDB-lite"/>
    </source>
</evidence>
<name>A0A1A9Z943_GLOPL</name>
<keyword evidence="1" id="KW-0193">Cuticle</keyword>
<feature type="compositionally biased region" description="Gly residues" evidence="2">
    <location>
        <begin position="575"/>
        <end position="590"/>
    </location>
</feature>
<reference evidence="3" key="2">
    <citation type="submission" date="2020-05" db="UniProtKB">
        <authorList>
            <consortium name="EnsemblMetazoa"/>
        </authorList>
    </citation>
    <scope>IDENTIFICATION</scope>
    <source>
        <strain evidence="3">IAEA</strain>
    </source>
</reference>
<accession>A0A1A9Z943</accession>
<organism evidence="3 4">
    <name type="scientific">Glossina pallidipes</name>
    <name type="common">Tsetse fly</name>
    <dbReference type="NCBI Taxonomy" id="7398"/>
    <lineage>
        <taxon>Eukaryota</taxon>
        <taxon>Metazoa</taxon>
        <taxon>Ecdysozoa</taxon>
        <taxon>Arthropoda</taxon>
        <taxon>Hexapoda</taxon>
        <taxon>Insecta</taxon>
        <taxon>Pterygota</taxon>
        <taxon>Neoptera</taxon>
        <taxon>Endopterygota</taxon>
        <taxon>Diptera</taxon>
        <taxon>Brachycera</taxon>
        <taxon>Muscomorpha</taxon>
        <taxon>Hippoboscoidea</taxon>
        <taxon>Glossinidae</taxon>
        <taxon>Glossina</taxon>
    </lineage>
</organism>
<evidence type="ECO:0008006" key="5">
    <source>
        <dbReference type="Google" id="ProtNLM"/>
    </source>
</evidence>
<proteinExistence type="predicted"/>
<dbReference type="AlphaFoldDB" id="A0A1A9Z943"/>
<dbReference type="VEuPathDB" id="VectorBase:GPAI007547"/>
<feature type="compositionally biased region" description="Polar residues" evidence="2">
    <location>
        <begin position="544"/>
        <end position="563"/>
    </location>
</feature>
<keyword evidence="4" id="KW-1185">Reference proteome</keyword>
<dbReference type="InterPro" id="IPR000618">
    <property type="entry name" value="Insect_cuticle"/>
</dbReference>
<dbReference type="Pfam" id="PF00379">
    <property type="entry name" value="Chitin_bind_4"/>
    <property type="match status" value="1"/>
</dbReference>
<protein>
    <recommendedName>
        <fullName evidence="5">Protein lethal(3)malignant blood neoplasm 1</fullName>
    </recommendedName>
</protein>
<dbReference type="GO" id="GO:0042302">
    <property type="term" value="F:structural constituent of cuticle"/>
    <property type="evidence" value="ECO:0007669"/>
    <property type="project" value="UniProtKB-UniRule"/>
</dbReference>
<dbReference type="PROSITE" id="PS51155">
    <property type="entry name" value="CHIT_BIND_RR_2"/>
    <property type="match status" value="2"/>
</dbReference>
<feature type="region of interest" description="Disordered" evidence="2">
    <location>
        <begin position="544"/>
        <end position="593"/>
    </location>
</feature>
<feature type="region of interest" description="Disordered" evidence="2">
    <location>
        <begin position="110"/>
        <end position="178"/>
    </location>
</feature>
<dbReference type="EnsemblMetazoa" id="GPAI007547-RA">
    <property type="protein sequence ID" value="GPAI007547-PA"/>
    <property type="gene ID" value="GPAI007547"/>
</dbReference>
<evidence type="ECO:0000256" key="1">
    <source>
        <dbReference type="PROSITE-ProRule" id="PRU00497"/>
    </source>
</evidence>